<proteinExistence type="predicted"/>
<name>A0A2T4LPY4_9STAP</name>
<evidence type="ECO:0000313" key="1">
    <source>
        <dbReference type="EMBL" id="PTF63505.1"/>
    </source>
</evidence>
<accession>A0A2T4LPY4</accession>
<evidence type="ECO:0000313" key="2">
    <source>
        <dbReference type="Proteomes" id="UP000241208"/>
    </source>
</evidence>
<protein>
    <submittedName>
        <fullName evidence="1">Uncharacterized protein</fullName>
    </submittedName>
</protein>
<reference evidence="1 2" key="1">
    <citation type="journal article" date="2016" name="Front. Microbiol.">
        <title>Comprehensive Phylogenetic Analysis of Bovine Non-aureus Staphylococci Species Based on Whole-Genome Sequencing.</title>
        <authorList>
            <person name="Naushad S."/>
            <person name="Barkema H.W."/>
            <person name="Luby C."/>
            <person name="Condas L.A."/>
            <person name="Nobrega D.B."/>
            <person name="Carson D.A."/>
            <person name="De Buck J."/>
        </authorList>
    </citation>
    <scope>NUCLEOTIDE SEQUENCE [LARGE SCALE GENOMIC DNA]</scope>
    <source>
        <strain evidence="1 2">SNUC 3829</strain>
    </source>
</reference>
<comment type="caution">
    <text evidence="1">The sequence shown here is derived from an EMBL/GenBank/DDBJ whole genome shotgun (WGS) entry which is preliminary data.</text>
</comment>
<dbReference type="Proteomes" id="UP000241208">
    <property type="component" value="Unassembled WGS sequence"/>
</dbReference>
<organism evidence="1 2">
    <name type="scientific">Staphylococcus cohnii</name>
    <dbReference type="NCBI Taxonomy" id="29382"/>
    <lineage>
        <taxon>Bacteria</taxon>
        <taxon>Bacillati</taxon>
        <taxon>Bacillota</taxon>
        <taxon>Bacilli</taxon>
        <taxon>Bacillales</taxon>
        <taxon>Staphylococcaceae</taxon>
        <taxon>Staphylococcus</taxon>
        <taxon>Staphylococcus cohnii species complex</taxon>
    </lineage>
</organism>
<sequence length="62" mass="6901">MNENGDADLMKFQEPSYSDGVWTIDANNKSGVGSNMIKVYDDGWVQIYNGVGDVIQETQIEL</sequence>
<gene>
    <name evidence="1" type="ORF">BUY34_11465</name>
</gene>
<dbReference type="EMBL" id="PYZR01000176">
    <property type="protein sequence ID" value="PTF63505.1"/>
    <property type="molecule type" value="Genomic_DNA"/>
</dbReference>
<dbReference type="AlphaFoldDB" id="A0A2T4LPY4"/>